<dbReference type="EMBL" id="LVVM01005885">
    <property type="protein sequence ID" value="OJA09524.1"/>
    <property type="molecule type" value="Genomic_DNA"/>
</dbReference>
<comment type="caution">
    <text evidence="1">The sequence shown here is derived from an EMBL/GenBank/DDBJ whole genome shotgun (WGS) entry which is preliminary data.</text>
</comment>
<proteinExistence type="predicted"/>
<dbReference type="OrthoDB" id="2677857at2759"/>
<dbReference type="STRING" id="180088.A0A1J8QCN7"/>
<dbReference type="AlphaFoldDB" id="A0A1J8QCN7"/>
<keyword evidence="2" id="KW-1185">Reference proteome</keyword>
<sequence>MAPPSWLSKEQQEFILTYHEQYLECKKKGNFMSFWPPFFEKWKEKWPACVSVLKDVPLDQILTEPQLEEVAKASDTIHKRLTAKLRNDFGNSKVGCRANAAGNTIVSKLISDIVKSEKKRSRPLKATEVYAKKYYLLRVQPAVKEELNAMKDAPGAPEPKKWAMQVVRKQLKSCWDNETVEVKEEVTKLVQEMKEEREKDVSHERKELSKDLIVSHLTEILSMFFTELHTATGWTFSVLLGDPDPMNAGKLDVSSLHIGTTTLGNRFNQAFPNFEESIMVSYFEFASWAFHEWSNGFCFCFKLTTMY</sequence>
<dbReference type="Proteomes" id="UP000183567">
    <property type="component" value="Unassembled WGS sequence"/>
</dbReference>
<gene>
    <name evidence="1" type="ORF">AZE42_10688</name>
</gene>
<reference evidence="1 2" key="1">
    <citation type="submission" date="2016-03" db="EMBL/GenBank/DDBJ databases">
        <title>Comparative genomics of the ectomycorrhizal sister species Rhizopogon vinicolor and Rhizopogon vesiculosus (Basidiomycota: Boletales) reveals a divergence of the mating type B locus.</title>
        <authorList>
            <person name="Mujic A.B."/>
            <person name="Kuo A."/>
            <person name="Tritt A."/>
            <person name="Lipzen A."/>
            <person name="Chen C."/>
            <person name="Johnson J."/>
            <person name="Sharma A."/>
            <person name="Barry K."/>
            <person name="Grigoriev I.V."/>
            <person name="Spatafora J.W."/>
        </authorList>
    </citation>
    <scope>NUCLEOTIDE SEQUENCE [LARGE SCALE GENOMIC DNA]</scope>
    <source>
        <strain evidence="1 2">AM-OR11-056</strain>
    </source>
</reference>
<protein>
    <submittedName>
        <fullName evidence="1">Uncharacterized protein</fullName>
    </submittedName>
</protein>
<evidence type="ECO:0000313" key="1">
    <source>
        <dbReference type="EMBL" id="OJA09524.1"/>
    </source>
</evidence>
<evidence type="ECO:0000313" key="2">
    <source>
        <dbReference type="Proteomes" id="UP000183567"/>
    </source>
</evidence>
<organism evidence="1 2">
    <name type="scientific">Rhizopogon vesiculosus</name>
    <dbReference type="NCBI Taxonomy" id="180088"/>
    <lineage>
        <taxon>Eukaryota</taxon>
        <taxon>Fungi</taxon>
        <taxon>Dikarya</taxon>
        <taxon>Basidiomycota</taxon>
        <taxon>Agaricomycotina</taxon>
        <taxon>Agaricomycetes</taxon>
        <taxon>Agaricomycetidae</taxon>
        <taxon>Boletales</taxon>
        <taxon>Suillineae</taxon>
        <taxon>Rhizopogonaceae</taxon>
        <taxon>Rhizopogon</taxon>
    </lineage>
</organism>
<name>A0A1J8QCN7_9AGAM</name>
<accession>A0A1J8QCN7</accession>